<dbReference type="PROSITE" id="PS50081">
    <property type="entry name" value="ZF_DAG_PE_2"/>
    <property type="match status" value="1"/>
</dbReference>
<dbReference type="SUPFAM" id="SSF56112">
    <property type="entry name" value="Protein kinase-like (PK-like)"/>
    <property type="match status" value="1"/>
</dbReference>
<keyword evidence="8" id="KW-0597">Phosphoprotein</keyword>
<evidence type="ECO:0000313" key="31">
    <source>
        <dbReference type="Proteomes" id="UP000291022"/>
    </source>
</evidence>
<dbReference type="InterPro" id="IPR011993">
    <property type="entry name" value="PH-like_dom_sf"/>
</dbReference>
<dbReference type="Gene3D" id="1.20.5.340">
    <property type="match status" value="1"/>
</dbReference>
<evidence type="ECO:0000256" key="5">
    <source>
        <dbReference type="ARBA" id="ARBA00012513"/>
    </source>
</evidence>
<feature type="domain" description="Phorbol-ester/DAG-type" evidence="26">
    <location>
        <begin position="1024"/>
        <end position="1074"/>
    </location>
</feature>
<dbReference type="CDD" id="cd20865">
    <property type="entry name" value="C1_MRCKbeta"/>
    <property type="match status" value="1"/>
</dbReference>
<dbReference type="FunFam" id="1.10.510.10:FF:000014">
    <property type="entry name" value="Non-specific serine/threonine protein kinase"/>
    <property type="match status" value="1"/>
</dbReference>
<dbReference type="CDD" id="cd01243">
    <property type="entry name" value="PH_MRCK"/>
    <property type="match status" value="1"/>
</dbReference>
<evidence type="ECO:0000256" key="19">
    <source>
        <dbReference type="ARBA" id="ARBA00047899"/>
    </source>
</evidence>
<evidence type="ECO:0000256" key="21">
    <source>
        <dbReference type="PROSITE-ProRule" id="PRU10141"/>
    </source>
</evidence>
<dbReference type="InterPro" id="IPR031597">
    <property type="entry name" value="KELK"/>
</dbReference>
<comment type="similarity">
    <text evidence="4">Belongs to the protein kinase superfamily. AGC Ser/Thr protein kinase family. DMPK subfamily.</text>
</comment>
<keyword evidence="31" id="KW-1185">Reference proteome</keyword>
<dbReference type="PROSITE" id="PS50108">
    <property type="entry name" value="CRIB"/>
    <property type="match status" value="1"/>
</dbReference>
<dbReference type="GO" id="GO:0030027">
    <property type="term" value="C:lamellipodium"/>
    <property type="evidence" value="ECO:0007669"/>
    <property type="project" value="UniProtKB-SubCell"/>
</dbReference>
<feature type="domain" description="CRIB" evidence="27">
    <location>
        <begin position="1613"/>
        <end position="1626"/>
    </location>
</feature>
<dbReference type="PROSITE" id="PS00108">
    <property type="entry name" value="PROTEIN_KINASE_ST"/>
    <property type="match status" value="1"/>
</dbReference>
<keyword evidence="9" id="KW-0808">Transferase</keyword>
<dbReference type="Pfam" id="PF00780">
    <property type="entry name" value="CNH"/>
    <property type="match status" value="1"/>
</dbReference>
<evidence type="ECO:0000256" key="16">
    <source>
        <dbReference type="ARBA" id="ARBA00022842"/>
    </source>
</evidence>
<dbReference type="SUPFAM" id="SSF57889">
    <property type="entry name" value="Cysteine-rich domain"/>
    <property type="match status" value="1"/>
</dbReference>
<evidence type="ECO:0000256" key="12">
    <source>
        <dbReference type="ARBA" id="ARBA00022771"/>
    </source>
</evidence>
<dbReference type="Gene3D" id="3.30.60.20">
    <property type="match status" value="1"/>
</dbReference>
<keyword evidence="7" id="KW-0723">Serine/threonine-protein kinase</keyword>
<proteinExistence type="inferred from homology"/>
<dbReference type="SMART" id="SM00036">
    <property type="entry name" value="CNH"/>
    <property type="match status" value="1"/>
</dbReference>
<evidence type="ECO:0000256" key="2">
    <source>
        <dbReference type="ARBA" id="ARBA00004496"/>
    </source>
</evidence>
<evidence type="ECO:0000256" key="17">
    <source>
        <dbReference type="ARBA" id="ARBA00023054"/>
    </source>
</evidence>
<dbReference type="InterPro" id="IPR001849">
    <property type="entry name" value="PH_domain"/>
</dbReference>
<dbReference type="Gene3D" id="2.30.29.30">
    <property type="entry name" value="Pleckstrin-homology domain (PH domain)/Phosphotyrosine-binding domain (PTB)"/>
    <property type="match status" value="1"/>
</dbReference>
<keyword evidence="18" id="KW-0966">Cell projection</keyword>
<keyword evidence="11 21" id="KW-0547">Nucleotide-binding</keyword>
<feature type="domain" description="AGC-kinase C-terminal" evidence="29">
    <location>
        <begin position="343"/>
        <end position="413"/>
    </location>
</feature>
<dbReference type="PANTHER" id="PTHR22988">
    <property type="entry name" value="MYOTONIC DYSTROPHY S/T KINASE-RELATED"/>
    <property type="match status" value="1"/>
</dbReference>
<evidence type="ECO:0000256" key="20">
    <source>
        <dbReference type="ARBA" id="ARBA00048679"/>
    </source>
</evidence>
<dbReference type="GO" id="GO:0005737">
    <property type="term" value="C:cytoplasm"/>
    <property type="evidence" value="ECO:0007669"/>
    <property type="project" value="UniProtKB-SubCell"/>
</dbReference>
<dbReference type="Gene3D" id="1.10.510.10">
    <property type="entry name" value="Transferase(Phosphotransferase) domain 1"/>
    <property type="match status" value="1"/>
</dbReference>
<dbReference type="InterPro" id="IPR000961">
    <property type="entry name" value="AGC-kinase_C"/>
</dbReference>
<keyword evidence="13" id="KW-0418">Kinase</keyword>
<keyword evidence="17 22" id="KW-0175">Coiled coil</keyword>
<comment type="catalytic activity">
    <reaction evidence="20">
        <text>L-seryl-[protein] + ATP = O-phospho-L-seryl-[protein] + ADP + H(+)</text>
        <dbReference type="Rhea" id="RHEA:17989"/>
        <dbReference type="Rhea" id="RHEA-COMP:9863"/>
        <dbReference type="Rhea" id="RHEA-COMP:11604"/>
        <dbReference type="ChEBI" id="CHEBI:15378"/>
        <dbReference type="ChEBI" id="CHEBI:29999"/>
        <dbReference type="ChEBI" id="CHEBI:30616"/>
        <dbReference type="ChEBI" id="CHEBI:83421"/>
        <dbReference type="ChEBI" id="CHEBI:456216"/>
        <dbReference type="EC" id="2.7.11.1"/>
    </reaction>
</comment>
<keyword evidence="12" id="KW-0863">Zinc-finger</keyword>
<dbReference type="SMART" id="SM00233">
    <property type="entry name" value="PH"/>
    <property type="match status" value="1"/>
</dbReference>
<dbReference type="GeneTree" id="ENSGT01030000234517"/>
<evidence type="ECO:0000256" key="3">
    <source>
        <dbReference type="ARBA" id="ARBA00004510"/>
    </source>
</evidence>
<feature type="domain" description="Protein kinase" evidence="25">
    <location>
        <begin position="76"/>
        <end position="342"/>
    </location>
</feature>
<dbReference type="FunFam" id="3.30.200.20:FF:001044">
    <property type="entry name" value="Serine/threonine-protein kinase MRCK beta"/>
    <property type="match status" value="1"/>
</dbReference>
<dbReference type="SMART" id="SM00285">
    <property type="entry name" value="PBD"/>
    <property type="match status" value="1"/>
</dbReference>
<dbReference type="SUPFAM" id="SSF50729">
    <property type="entry name" value="PH domain-like"/>
    <property type="match status" value="1"/>
</dbReference>
<evidence type="ECO:0000256" key="22">
    <source>
        <dbReference type="SAM" id="Coils"/>
    </source>
</evidence>
<feature type="coiled-coil region" evidence="22">
    <location>
        <begin position="883"/>
        <end position="938"/>
    </location>
</feature>
<dbReference type="GO" id="GO:0031032">
    <property type="term" value="P:actomyosin structure organization"/>
    <property type="evidence" value="ECO:0007669"/>
    <property type="project" value="TreeGrafter"/>
</dbReference>
<evidence type="ECO:0000256" key="10">
    <source>
        <dbReference type="ARBA" id="ARBA00022723"/>
    </source>
</evidence>
<feature type="domain" description="PH" evidence="24">
    <location>
        <begin position="1094"/>
        <end position="1245"/>
    </location>
</feature>
<evidence type="ECO:0000259" key="24">
    <source>
        <dbReference type="PROSITE" id="PS50003"/>
    </source>
</evidence>
<dbReference type="SMART" id="SM00109">
    <property type="entry name" value="C1"/>
    <property type="match status" value="1"/>
</dbReference>
<evidence type="ECO:0000256" key="9">
    <source>
        <dbReference type="ARBA" id="ARBA00022679"/>
    </source>
</evidence>
<dbReference type="SMART" id="SM00133">
    <property type="entry name" value="S_TK_X"/>
    <property type="match status" value="1"/>
</dbReference>
<dbReference type="InterPro" id="IPR002219">
    <property type="entry name" value="PKC_DAG/PE"/>
</dbReference>
<dbReference type="Pfam" id="PF15796">
    <property type="entry name" value="KELK"/>
    <property type="match status" value="1"/>
</dbReference>
<keyword evidence="10" id="KW-0479">Metal-binding</keyword>
<dbReference type="EC" id="2.7.11.1" evidence="5"/>
<dbReference type="Gene3D" id="3.30.200.20">
    <property type="entry name" value="Phosphorylase Kinase, domain 1"/>
    <property type="match status" value="1"/>
</dbReference>
<dbReference type="GO" id="GO:0004674">
    <property type="term" value="F:protein serine/threonine kinase activity"/>
    <property type="evidence" value="ECO:0007669"/>
    <property type="project" value="UniProtKB-KW"/>
</dbReference>
<reference evidence="30" key="2">
    <citation type="submission" date="2025-08" db="UniProtKB">
        <authorList>
            <consortium name="Ensembl"/>
        </authorList>
    </citation>
    <scope>IDENTIFICATION</scope>
</reference>
<keyword evidence="6" id="KW-0963">Cytoplasm</keyword>
<dbReference type="InterPro" id="IPR057529">
    <property type="entry name" value="MRCK/ROCK_PH"/>
</dbReference>
<dbReference type="InterPro" id="IPR046349">
    <property type="entry name" value="C1-like_sf"/>
</dbReference>
<dbReference type="Pfam" id="PF00130">
    <property type="entry name" value="C1_1"/>
    <property type="match status" value="1"/>
</dbReference>
<dbReference type="InterPro" id="IPR001180">
    <property type="entry name" value="CNH_dom"/>
</dbReference>
<feature type="coiled-coil region" evidence="22">
    <location>
        <begin position="726"/>
        <end position="807"/>
    </location>
</feature>
<dbReference type="SMART" id="SM00220">
    <property type="entry name" value="S_TKc"/>
    <property type="match status" value="1"/>
</dbReference>
<evidence type="ECO:0000256" key="18">
    <source>
        <dbReference type="ARBA" id="ARBA00023273"/>
    </source>
</evidence>
<evidence type="ECO:0000256" key="6">
    <source>
        <dbReference type="ARBA" id="ARBA00022490"/>
    </source>
</evidence>
<dbReference type="Proteomes" id="UP000291022">
    <property type="component" value="Unassembled WGS sequence"/>
</dbReference>
<dbReference type="GO" id="GO:0005524">
    <property type="term" value="F:ATP binding"/>
    <property type="evidence" value="ECO:0007669"/>
    <property type="project" value="UniProtKB-UniRule"/>
</dbReference>
<dbReference type="PROSITE" id="PS50003">
    <property type="entry name" value="PH_DOMAIN"/>
    <property type="match status" value="1"/>
</dbReference>
<comment type="subcellular location">
    <subcellularLocation>
        <location evidence="3">Cell projection</location>
        <location evidence="3">Lamellipodium</location>
    </subcellularLocation>
    <subcellularLocation>
        <location evidence="2">Cytoplasm</location>
    </subcellularLocation>
</comment>
<evidence type="ECO:0000256" key="11">
    <source>
        <dbReference type="ARBA" id="ARBA00022741"/>
    </source>
</evidence>
<evidence type="ECO:0000259" key="29">
    <source>
        <dbReference type="PROSITE" id="PS51285"/>
    </source>
</evidence>
<comment type="cofactor">
    <cofactor evidence="1">
        <name>Mg(2+)</name>
        <dbReference type="ChEBI" id="CHEBI:18420"/>
    </cofactor>
</comment>
<evidence type="ECO:0000259" key="28">
    <source>
        <dbReference type="PROSITE" id="PS50219"/>
    </source>
</evidence>
<reference evidence="30" key="3">
    <citation type="submission" date="2025-09" db="UniProtKB">
        <authorList>
            <consortium name="Ensembl"/>
        </authorList>
    </citation>
    <scope>IDENTIFICATION</scope>
</reference>
<dbReference type="PROSITE" id="PS00107">
    <property type="entry name" value="PROTEIN_KINASE_ATP"/>
    <property type="match status" value="1"/>
</dbReference>
<feature type="region of interest" description="Disordered" evidence="23">
    <location>
        <begin position="1657"/>
        <end position="1678"/>
    </location>
</feature>
<sequence>MSAKVRLKKLEQLLLDGPWRNESALSVETLLDVLVCLYTECSHSALRRDKYVAEFLEWAKPFTQLVKEMQLHREDFEIIKVIGRGAFGEVAVVKMKNTERIYAMKILNKWEMLKRAETACFREERDVLVNGDCQWITTLHYAFQDENYLYLVMDYYVGGDLLTLLSKFEDKLPEDMARFYIGEMVLAIDSIHQLHYVHRDIKPDNVLLDVNGHIRLADFGSCLKMNDDGTVQSSVAVGTPDYISPEILQAMEDGMGKYGPECDWWSLGVCMYEMLYGETPFYAESLVETYGKIMNHEERFQFPSHVTDVSEEAKDLIQRLICSRERRLGQNGIEDFKKHAFFEGLNWENIRNLEAPYIPDVSSPSDTSNFDVDDDVLRNIEILPPGSHTGFSGLHLPFIGFTFTTESCFSDRGSLKSIMQSSTLSKDEGVQRDLENSLQVEAYERRIRRLEQEKLELSRKLQESTQTVQSLHGSARALGGAARDKEIKKLNEEIERLKNKIADSNRLERQLEDTVTLRQEHEDSTHRLKGLEKQYRVVRQEKEDFHKQLVEASERLKSQARELKDAHQQRKLALQEFSELNERMAELRSQKQKVSRQLRDKEEEVEVAMQKIDSMRQEMRKSEKFRKELEARLEDAVAEASRERKLREHSENFSKQVESELEALKMKQGGRGPGATLEHQQEISKIKSELEKKVLFYEEELVRREASHVLEVKNVKKEVHDSESHQLALQKEVLMLKDKLEKSKRERHTEMEEAVGTVRDKYERERALLLEENKKLTAENERLCSFVDKLTAQNRQLEDELQDLAAKKESVAHWEAQIAEIIQWVSDEKDARGYLQALASKMTEELETLRSSSLGSRALDPLWKVRRSQKLDMSARLELQSALEAEIRAKQLVQEELRKVKDTNLSFESKLKDSEAKNRELLEEMEILKKRMEEKFRADTGKLKLQASELFKYKLFFNDVVFWVVSPTLRSTPTGKEHTRIRVKLHVLRLRVIPKFISFITSRLMVSAQSLGLTFSVFFLQPKAHQFSIKSFSSPTQCSHCTSLMVGLIRQGYACEVCSFACHVSCKESAPQVCPIPPEQSKRPLGVDVQRGIGTAYKGYVKVPKPTGVKKGWQRAYAVVCDCKLFLYDLPEGKSTQPGVVASQVLDLRDEEFSVSSVLASDVIHASRRDIPCIFRVYAFPCVGVPPAWGPVAPTSPALPSILHLTQSVTASLLGTPSKTSSLLILTENENEKRKWVGILEGLQSILHKNRLRNQVVHVPQEAYDSTLPLIKAVLSAAVLDGDRIVVGLEEGLYVIEVTRDVIVRVADYKKVYQIELAPKEKVAVLLCGRNHHVHLCPWSAFDGAESNVDIKLPETKGCQLIATATLKKSSSTCLFAAVKRLVLCYEVQRTRPFHRKVNEIVAPGAVQWMAALKDKLCVGYPSGFSLLSPQGDGQALTLVNPNDPSLTFLSQQSFDALCAVELKSEEYLLCFSHMGLYVDPQGRRSRMQELMWPAAPVACCSPSHVTVYSEYGVDVFDVRTMEWVQTIGLRRIRPLNADGTLNLLSCEPPRLIYFKSKFAGETLNVPDTSDNSRKQMLRTRSKRRFVFKVPEEERLQQRREMLRDPELRSKMISNPTNFNHVAHMGPGDGMQVLMDLPLVTPCPPPRRKGLALLRPACPGSLPPGTSPTSHGPRQVSRVSEGEGLACWGSGLFSLRWRLSFSIGGSEHGVAVPLRSMSDPDQDFDKEVRPASFHRPPPSVCSSSRGGESEW</sequence>
<dbReference type="PRINTS" id="PR00008">
    <property type="entry name" value="DAGPEDOMAIN"/>
</dbReference>
<dbReference type="GO" id="GO:0008270">
    <property type="term" value="F:zinc ion binding"/>
    <property type="evidence" value="ECO:0007669"/>
    <property type="project" value="UniProtKB-KW"/>
</dbReference>
<evidence type="ECO:0000256" key="4">
    <source>
        <dbReference type="ARBA" id="ARBA00005719"/>
    </source>
</evidence>
<dbReference type="PROSITE" id="PS50219">
    <property type="entry name" value="CNH"/>
    <property type="match status" value="1"/>
</dbReference>
<evidence type="ECO:0000256" key="1">
    <source>
        <dbReference type="ARBA" id="ARBA00001946"/>
    </source>
</evidence>
<dbReference type="InterPro" id="IPR008271">
    <property type="entry name" value="Ser/Thr_kinase_AS"/>
</dbReference>
<dbReference type="PANTHER" id="PTHR22988:SF34">
    <property type="entry name" value="SERINE_THREONINE-PROTEIN KINASE MRCK BETA"/>
    <property type="match status" value="1"/>
</dbReference>
<accession>A0A452SNN9</accession>
<dbReference type="FunFam" id="3.30.60.20:FF:000005">
    <property type="entry name" value="Non-specific serine/threonine protein kinase"/>
    <property type="match status" value="1"/>
</dbReference>
<keyword evidence="15 21" id="KW-0067">ATP-binding</keyword>
<evidence type="ECO:0000259" key="25">
    <source>
        <dbReference type="PROSITE" id="PS50011"/>
    </source>
</evidence>
<dbReference type="InterPro" id="IPR017441">
    <property type="entry name" value="Protein_kinase_ATP_BS"/>
</dbReference>
<comment type="catalytic activity">
    <reaction evidence="19">
        <text>L-threonyl-[protein] + ATP = O-phospho-L-threonyl-[protein] + ADP + H(+)</text>
        <dbReference type="Rhea" id="RHEA:46608"/>
        <dbReference type="Rhea" id="RHEA-COMP:11060"/>
        <dbReference type="Rhea" id="RHEA-COMP:11605"/>
        <dbReference type="ChEBI" id="CHEBI:15378"/>
        <dbReference type="ChEBI" id="CHEBI:30013"/>
        <dbReference type="ChEBI" id="CHEBI:30616"/>
        <dbReference type="ChEBI" id="CHEBI:61977"/>
        <dbReference type="ChEBI" id="CHEBI:456216"/>
        <dbReference type="EC" id="2.7.11.1"/>
    </reaction>
</comment>
<organism evidence="30 31">
    <name type="scientific">Ursus americanus</name>
    <name type="common">American black bear</name>
    <name type="synonym">Euarctos americanus</name>
    <dbReference type="NCBI Taxonomy" id="9643"/>
    <lineage>
        <taxon>Eukaryota</taxon>
        <taxon>Metazoa</taxon>
        <taxon>Chordata</taxon>
        <taxon>Craniata</taxon>
        <taxon>Vertebrata</taxon>
        <taxon>Euteleostomi</taxon>
        <taxon>Mammalia</taxon>
        <taxon>Eutheria</taxon>
        <taxon>Laurasiatheria</taxon>
        <taxon>Carnivora</taxon>
        <taxon>Caniformia</taxon>
        <taxon>Ursidae</taxon>
        <taxon>Ursus</taxon>
    </lineage>
</organism>
<dbReference type="InterPro" id="IPR014930">
    <property type="entry name" value="Myotonic_dystrophy_kinase_coil"/>
</dbReference>
<dbReference type="PROSITE" id="PS00479">
    <property type="entry name" value="ZF_DAG_PE_1"/>
    <property type="match status" value="1"/>
</dbReference>
<dbReference type="FunFam" id="1.20.5.340:FF:000010">
    <property type="entry name" value="Non-specific serine/threonine protein kinase"/>
    <property type="match status" value="1"/>
</dbReference>
<dbReference type="Ensembl" id="ENSUAMT00000038198.1">
    <property type="protein sequence ID" value="ENSUAMP00000034300.1"/>
    <property type="gene ID" value="ENSUAMG00000025268.1"/>
</dbReference>
<feature type="coiled-coil region" evidence="22">
    <location>
        <begin position="440"/>
        <end position="646"/>
    </location>
</feature>
<feature type="binding site" evidence="21">
    <location>
        <position position="105"/>
    </location>
    <ligand>
        <name>ATP</name>
        <dbReference type="ChEBI" id="CHEBI:30616"/>
    </ligand>
</feature>
<protein>
    <recommendedName>
        <fullName evidence="5">non-specific serine/threonine protein kinase</fullName>
        <ecNumber evidence="5">2.7.11.1</ecNumber>
    </recommendedName>
</protein>
<keyword evidence="16" id="KW-0460">Magnesium</keyword>
<feature type="domain" description="CNH" evidence="28">
    <location>
        <begin position="1271"/>
        <end position="1543"/>
    </location>
</feature>
<dbReference type="FunFam" id="3.30.200.20:FF:001209">
    <property type="entry name" value="Serine/threonine-protein kinase MRCK beta"/>
    <property type="match status" value="1"/>
</dbReference>
<evidence type="ECO:0000256" key="13">
    <source>
        <dbReference type="ARBA" id="ARBA00022777"/>
    </source>
</evidence>
<gene>
    <name evidence="30" type="primary">CDC42BPB</name>
</gene>
<name>A0A452SNN9_URSAM</name>
<evidence type="ECO:0000256" key="23">
    <source>
        <dbReference type="SAM" id="MobiDB-lite"/>
    </source>
</evidence>
<dbReference type="InterPro" id="IPR042718">
    <property type="entry name" value="MRCKB_STKc"/>
</dbReference>
<dbReference type="Pfam" id="PF08826">
    <property type="entry name" value="DMPK_coil"/>
    <property type="match status" value="1"/>
</dbReference>
<keyword evidence="14" id="KW-0862">Zinc</keyword>
<evidence type="ECO:0000256" key="14">
    <source>
        <dbReference type="ARBA" id="ARBA00022833"/>
    </source>
</evidence>
<feature type="region of interest" description="Disordered" evidence="23">
    <location>
        <begin position="1713"/>
        <end position="1751"/>
    </location>
</feature>
<dbReference type="GO" id="GO:0042641">
    <property type="term" value="C:actomyosin"/>
    <property type="evidence" value="ECO:0007669"/>
    <property type="project" value="TreeGrafter"/>
</dbReference>
<dbReference type="PROSITE" id="PS51285">
    <property type="entry name" value="AGC_KINASE_CTER"/>
    <property type="match status" value="1"/>
</dbReference>
<evidence type="ECO:0000259" key="26">
    <source>
        <dbReference type="PROSITE" id="PS50081"/>
    </source>
</evidence>
<dbReference type="InterPro" id="IPR050839">
    <property type="entry name" value="Rho-assoc_Ser/Thr_Kinase"/>
</dbReference>
<evidence type="ECO:0000256" key="8">
    <source>
        <dbReference type="ARBA" id="ARBA00022553"/>
    </source>
</evidence>
<evidence type="ECO:0000313" key="30">
    <source>
        <dbReference type="Ensembl" id="ENSUAMP00000034300.1"/>
    </source>
</evidence>
<dbReference type="CDD" id="cd05624">
    <property type="entry name" value="STKc_MRCK_beta"/>
    <property type="match status" value="1"/>
</dbReference>
<dbReference type="InterPro" id="IPR011009">
    <property type="entry name" value="Kinase-like_dom_sf"/>
</dbReference>
<dbReference type="CDD" id="cd00132">
    <property type="entry name" value="CRIB"/>
    <property type="match status" value="1"/>
</dbReference>
<dbReference type="InterPro" id="IPR020454">
    <property type="entry name" value="DAG/PE-bd"/>
</dbReference>
<feature type="compositionally biased region" description="Polar residues" evidence="23">
    <location>
        <begin position="1740"/>
        <end position="1751"/>
    </location>
</feature>
<dbReference type="InterPro" id="IPR000095">
    <property type="entry name" value="CRIB_dom"/>
</dbReference>
<dbReference type="Pfam" id="PF00069">
    <property type="entry name" value="Pkinase"/>
    <property type="match status" value="1"/>
</dbReference>
<evidence type="ECO:0000256" key="7">
    <source>
        <dbReference type="ARBA" id="ARBA00022527"/>
    </source>
</evidence>
<reference evidence="31" key="1">
    <citation type="submission" date="2016-06" db="EMBL/GenBank/DDBJ databases">
        <title>De novo assembly and RNA-Seq shows season-dependent expression and editing in black bear kidneys.</title>
        <authorList>
            <person name="Korstanje R."/>
            <person name="Srivastava A."/>
            <person name="Sarsani V.K."/>
            <person name="Sheehan S.M."/>
            <person name="Seger R.L."/>
            <person name="Barter M.E."/>
            <person name="Lindqvist C."/>
            <person name="Brody L.C."/>
            <person name="Mullikin J.C."/>
        </authorList>
    </citation>
    <scope>NUCLEOTIDE SEQUENCE [LARGE SCALE GENOMIC DNA]</scope>
</reference>
<dbReference type="PROSITE" id="PS50011">
    <property type="entry name" value="PROTEIN_KINASE_DOM"/>
    <property type="match status" value="1"/>
</dbReference>
<dbReference type="InterPro" id="IPR000719">
    <property type="entry name" value="Prot_kinase_dom"/>
</dbReference>
<evidence type="ECO:0000259" key="27">
    <source>
        <dbReference type="PROSITE" id="PS50108"/>
    </source>
</evidence>
<dbReference type="Pfam" id="PF25346">
    <property type="entry name" value="PH_MRCK"/>
    <property type="match status" value="1"/>
</dbReference>
<evidence type="ECO:0000256" key="15">
    <source>
        <dbReference type="ARBA" id="ARBA00022840"/>
    </source>
</evidence>